<name>B8ILD5_METNO</name>
<feature type="region of interest" description="Disordered" evidence="1">
    <location>
        <begin position="47"/>
        <end position="93"/>
    </location>
</feature>
<feature type="region of interest" description="Disordered" evidence="1">
    <location>
        <begin position="1144"/>
        <end position="1199"/>
    </location>
</feature>
<feature type="compositionally biased region" description="Basic and acidic residues" evidence="1">
    <location>
        <begin position="68"/>
        <end position="77"/>
    </location>
</feature>
<evidence type="ECO:0000256" key="1">
    <source>
        <dbReference type="SAM" id="MobiDB-lite"/>
    </source>
</evidence>
<feature type="compositionally biased region" description="Low complexity" evidence="1">
    <location>
        <begin position="887"/>
        <end position="906"/>
    </location>
</feature>
<proteinExistence type="predicted"/>
<organism evidence="2 3">
    <name type="scientific">Methylobacterium nodulans (strain LMG 21967 / CNCM I-2342 / ORS 2060)</name>
    <dbReference type="NCBI Taxonomy" id="460265"/>
    <lineage>
        <taxon>Bacteria</taxon>
        <taxon>Pseudomonadati</taxon>
        <taxon>Pseudomonadota</taxon>
        <taxon>Alphaproteobacteria</taxon>
        <taxon>Hyphomicrobiales</taxon>
        <taxon>Methylobacteriaceae</taxon>
        <taxon>Methylobacterium</taxon>
    </lineage>
</organism>
<protein>
    <submittedName>
        <fullName evidence="2">Sel1 domain protein repeat-containing protein</fullName>
    </submittedName>
</protein>
<keyword evidence="3" id="KW-1185">Reference proteome</keyword>
<dbReference type="KEGG" id="mno:Mnod_5289"/>
<dbReference type="RefSeq" id="WP_015931744.1">
    <property type="nucleotide sequence ID" value="NC_011894.1"/>
</dbReference>
<gene>
    <name evidence="2" type="ordered locus">Mnod_5289</name>
</gene>
<evidence type="ECO:0000313" key="2">
    <source>
        <dbReference type="EMBL" id="ACL60134.1"/>
    </source>
</evidence>
<sequence>MRRNAPPSLDAFDPDVRQAAREAARRAGMSVEDWLAATISQESARIGVRTRARAGGDAKSSNRAGGRPRTEALRDSGPRFAEPPRLAEPPHRERAAAPIRPAPQAAGSDLGEAFAAMTRRLDEIDRRLNESIETADRAAARAVEGVESRLSEILREQAGSGDPARLNELLQAEMDRRLAESREVVDQAVVRAVEGIEARLQELLRTGSGTAEPAGLQAMLQEFEARITALGERIAASGQRPIGRRGLPVQDELRAAVAEIRQRQQQLEEADGEAGAQAEDVIDAMRRDLNRVADSAKAASEALSPAIAGLQAETMRLRDSVTGLATSRDLGAMEQAFRTLADEVKRARQPEDLAGIAGTIDLMRMQVNRLADDVAANVHGRLVQDVESLSRKVDSALNTSDAGSLANRDAIANLFRELDAIRRQIAALATPERIQSLAHSVEELNARIADLCSGVAEQQPIVAEIKPLLEEIRSGLRAPGATAPAITRGLADLDRKLDDLRAQAAAKAARDVPDAADDIIGRIDALSEKVDKVATGGPVGAMIERLEQIGDSLRRPAVPGGDLASIHGMLRALADKLDRVGEGAGSEALDGLEKQVLALASRIDTRGSDPALAGLERTMGDLLAQVALLREEAPIQAAAERAARHAVADTIGAGLPAGAGPAAGQLGTLQATLAELRAQQEASERRMQATMEGVHTALERLVARLSQIETERPRAEAAPAMPPRRRQAPTVREALPESVAAPARPGRGTTAPSPAAHPADEMLEPGASRPRAGRPASEAGEAAPDMPAADIKANFIAAARRAAQAAAAEAASGNAAKAARGSDRGDTAAALRPDISFAPGLVGQLRATLDRRRRPLLLGLAAVVLALGTLQALNGYLGGPASPPAPLAARSAAETAAPADPATTQALGEVPESELAKPAARIPDAAPVAAEKPLLVPRVAAAASLGPDLAGLPASFASLRQAALDGDGAALYELASREADGRGTVRDLALAAKLFERLASLGYAPAQYRLGSQYEKGMGVTRDVSQARLWYGKAAEQGHVRAMHNLAVLMAESGGAGGKPDYAAAAAWFRRASEFGVRDSQYNLAVLLARGLGVPQDLGQSYGWFAAAAAQGDDDAGRKRDEVAAKLGAKELAAAKAAAEAWNARLPDPAVNEPPPPRPEPASAQSAAPMSLIGAPPPVAAARPAEAKPRAGKAGGPGV</sequence>
<dbReference type="InterPro" id="IPR011990">
    <property type="entry name" value="TPR-like_helical_dom_sf"/>
</dbReference>
<accession>B8ILD5</accession>
<dbReference type="eggNOG" id="COG3206">
    <property type="taxonomic scope" value="Bacteria"/>
</dbReference>
<dbReference type="EMBL" id="CP001349">
    <property type="protein sequence ID" value="ACL60134.1"/>
    <property type="molecule type" value="Genomic_DNA"/>
</dbReference>
<feature type="region of interest" description="Disordered" evidence="1">
    <location>
        <begin position="885"/>
        <end position="918"/>
    </location>
</feature>
<dbReference type="SUPFAM" id="SSF81901">
    <property type="entry name" value="HCP-like"/>
    <property type="match status" value="1"/>
</dbReference>
<reference evidence="2 3" key="1">
    <citation type="submission" date="2009-01" db="EMBL/GenBank/DDBJ databases">
        <title>Complete sequence of chromosome of Methylobacterium nodulans ORS 2060.</title>
        <authorList>
            <consortium name="US DOE Joint Genome Institute"/>
            <person name="Lucas S."/>
            <person name="Copeland A."/>
            <person name="Lapidus A."/>
            <person name="Glavina del Rio T."/>
            <person name="Dalin E."/>
            <person name="Tice H."/>
            <person name="Bruce D."/>
            <person name="Goodwin L."/>
            <person name="Pitluck S."/>
            <person name="Sims D."/>
            <person name="Brettin T."/>
            <person name="Detter J.C."/>
            <person name="Han C."/>
            <person name="Larimer F."/>
            <person name="Land M."/>
            <person name="Hauser L."/>
            <person name="Kyrpides N."/>
            <person name="Ivanova N."/>
            <person name="Marx C.J."/>
            <person name="Richardson P."/>
        </authorList>
    </citation>
    <scope>NUCLEOTIDE SEQUENCE [LARGE SCALE GENOMIC DNA]</scope>
    <source>
        <strain evidence="3">LMG 21967 / CNCM I-2342 / ORS 2060</strain>
    </source>
</reference>
<dbReference type="eggNOG" id="COG0790">
    <property type="taxonomic scope" value="Bacteria"/>
</dbReference>
<dbReference type="Gene3D" id="1.25.40.10">
    <property type="entry name" value="Tetratricopeptide repeat domain"/>
    <property type="match status" value="1"/>
</dbReference>
<dbReference type="InterPro" id="IPR050767">
    <property type="entry name" value="Sel1_AlgK"/>
</dbReference>
<dbReference type="GO" id="GO:0036503">
    <property type="term" value="P:ERAD pathway"/>
    <property type="evidence" value="ECO:0007669"/>
    <property type="project" value="TreeGrafter"/>
</dbReference>
<dbReference type="HOGENOM" id="CLU_281852_0_0_5"/>
<dbReference type="PANTHER" id="PTHR11102">
    <property type="entry name" value="SEL-1-LIKE PROTEIN"/>
    <property type="match status" value="1"/>
</dbReference>
<dbReference type="Pfam" id="PF08238">
    <property type="entry name" value="Sel1"/>
    <property type="match status" value="4"/>
</dbReference>
<evidence type="ECO:0000313" key="3">
    <source>
        <dbReference type="Proteomes" id="UP000008207"/>
    </source>
</evidence>
<feature type="region of interest" description="Disordered" evidence="1">
    <location>
        <begin position="710"/>
        <end position="786"/>
    </location>
</feature>
<dbReference type="STRING" id="460265.Mnod_5289"/>
<dbReference type="SMART" id="SM00671">
    <property type="entry name" value="SEL1"/>
    <property type="match status" value="4"/>
</dbReference>
<dbReference type="PANTHER" id="PTHR11102:SF147">
    <property type="entry name" value="SEL1L ADAPTOR SUBUNIT OF ERAD E3 UBIQUITIN LIGASE"/>
    <property type="match status" value="1"/>
</dbReference>
<dbReference type="AlphaFoldDB" id="B8ILD5"/>
<dbReference type="Proteomes" id="UP000008207">
    <property type="component" value="Chromosome"/>
</dbReference>
<dbReference type="InterPro" id="IPR006597">
    <property type="entry name" value="Sel1-like"/>
</dbReference>